<dbReference type="PROSITE" id="PS50867">
    <property type="entry name" value="PRE_SET"/>
    <property type="match status" value="1"/>
</dbReference>
<protein>
    <submittedName>
        <fullName evidence="11">Histone-lysine N-methyltransferase SETMAR</fullName>
    </submittedName>
</protein>
<evidence type="ECO:0000256" key="3">
    <source>
        <dbReference type="ARBA" id="ARBA00022603"/>
    </source>
</evidence>
<evidence type="ECO:0000256" key="7">
    <source>
        <dbReference type="ARBA" id="ARBA00022833"/>
    </source>
</evidence>
<dbReference type="InterPro" id="IPR001214">
    <property type="entry name" value="SET_dom"/>
</dbReference>
<dbReference type="GO" id="GO:0032259">
    <property type="term" value="P:methylation"/>
    <property type="evidence" value="ECO:0007669"/>
    <property type="project" value="UniProtKB-KW"/>
</dbReference>
<dbReference type="Gene3D" id="2.170.270.10">
    <property type="entry name" value="SET domain"/>
    <property type="match status" value="1"/>
</dbReference>
<evidence type="ECO:0000313" key="11">
    <source>
        <dbReference type="EMBL" id="QDF21437.1"/>
    </source>
</evidence>
<keyword evidence="4 11" id="KW-0808">Transferase</keyword>
<dbReference type="InterPro" id="IPR007728">
    <property type="entry name" value="Pre-SET_dom"/>
</dbReference>
<feature type="domain" description="Post-SET" evidence="10">
    <location>
        <begin position="253"/>
        <end position="269"/>
    </location>
</feature>
<evidence type="ECO:0000256" key="5">
    <source>
        <dbReference type="ARBA" id="ARBA00022691"/>
    </source>
</evidence>
<dbReference type="PROSITE" id="PS50280">
    <property type="entry name" value="SET"/>
    <property type="match status" value="1"/>
</dbReference>
<dbReference type="InterPro" id="IPR003616">
    <property type="entry name" value="Post-SET_dom"/>
</dbReference>
<keyword evidence="3 11" id="KW-0489">Methyltransferase</keyword>
<sequence length="275" mass="31002">MESKGIPFIEIFDNIPGKGIDVNIWNSCYEGCECSTCFVEDSQINSKCVCVGIMSQTNNYDTKYRLNVNYLDENWSLNLFPINECHSECACTNDQCTNRVVQNGPYFNFEVFTCEITAKGKGLRTSDFIPKGSFVIEYMGEVISLDVAKNLFEIRSGLSEPNYIMFLKEFYSNKMCMASTVIDARNYSNFGRYINHSCEPNLFVLPVRIENIVPHAALFSLRDIYAGEELCYDYNGTVGISQIEGSDLKKEKGSIECLCGSSKCTGFLPMTDLNI</sequence>
<dbReference type="GO" id="GO:0008270">
    <property type="term" value="F:zinc ion binding"/>
    <property type="evidence" value="ECO:0007669"/>
    <property type="project" value="InterPro"/>
</dbReference>
<organism evidence="11">
    <name type="scientific">Brachionus koreanus</name>
    <dbReference type="NCBI Taxonomy" id="1199090"/>
    <lineage>
        <taxon>Eukaryota</taxon>
        <taxon>Metazoa</taxon>
        <taxon>Spiralia</taxon>
        <taxon>Gnathifera</taxon>
        <taxon>Rotifera</taxon>
        <taxon>Eurotatoria</taxon>
        <taxon>Monogononta</taxon>
        <taxon>Pseudotrocha</taxon>
        <taxon>Ploima</taxon>
        <taxon>Brachionidae</taxon>
        <taxon>Brachionus</taxon>
    </lineage>
</organism>
<dbReference type="SMART" id="SM00317">
    <property type="entry name" value="SET"/>
    <property type="match status" value="1"/>
</dbReference>
<dbReference type="InterPro" id="IPR050973">
    <property type="entry name" value="H3K9_Histone-Lys_N-MTase"/>
</dbReference>
<dbReference type="GO" id="GO:0042054">
    <property type="term" value="F:histone methyltransferase activity"/>
    <property type="evidence" value="ECO:0007669"/>
    <property type="project" value="InterPro"/>
</dbReference>
<name>A0A4Y6ERB5_9BILA</name>
<evidence type="ECO:0000256" key="2">
    <source>
        <dbReference type="ARBA" id="ARBA00022454"/>
    </source>
</evidence>
<feature type="domain" description="SET" evidence="8">
    <location>
        <begin position="107"/>
        <end position="235"/>
    </location>
</feature>
<keyword evidence="5" id="KW-0949">S-adenosyl-L-methionine</keyword>
<dbReference type="GO" id="GO:0005694">
    <property type="term" value="C:chromosome"/>
    <property type="evidence" value="ECO:0007669"/>
    <property type="project" value="UniProtKB-SubCell"/>
</dbReference>
<evidence type="ECO:0000259" key="9">
    <source>
        <dbReference type="PROSITE" id="PS50867"/>
    </source>
</evidence>
<dbReference type="AlphaFoldDB" id="A0A4Y6ERB5"/>
<evidence type="ECO:0000256" key="6">
    <source>
        <dbReference type="ARBA" id="ARBA00022723"/>
    </source>
</evidence>
<keyword evidence="2" id="KW-0158">Chromosome</keyword>
<dbReference type="GO" id="GO:0005634">
    <property type="term" value="C:nucleus"/>
    <property type="evidence" value="ECO:0007669"/>
    <property type="project" value="InterPro"/>
</dbReference>
<dbReference type="PANTHER" id="PTHR46223">
    <property type="entry name" value="HISTONE-LYSINE N-METHYLTRANSFERASE SUV39H"/>
    <property type="match status" value="1"/>
</dbReference>
<proteinExistence type="evidence at transcript level"/>
<comment type="subcellular location">
    <subcellularLocation>
        <location evidence="1">Chromosome</location>
    </subcellularLocation>
</comment>
<accession>A0A4Y6ERB5</accession>
<reference evidence="11" key="1">
    <citation type="submission" date="2018-11" db="EMBL/GenBank/DDBJ databases">
        <authorList>
            <person name="Kim M.-S."/>
            <person name="Lee Y.-H."/>
            <person name="Lee J.-S."/>
        </authorList>
    </citation>
    <scope>NUCLEOTIDE SEQUENCE</scope>
</reference>
<dbReference type="EMBL" id="MK234813">
    <property type="protein sequence ID" value="QDF21437.1"/>
    <property type="molecule type" value="mRNA"/>
</dbReference>
<keyword evidence="7" id="KW-0862">Zinc</keyword>
<evidence type="ECO:0000259" key="10">
    <source>
        <dbReference type="PROSITE" id="PS50868"/>
    </source>
</evidence>
<dbReference type="PANTHER" id="PTHR46223:SF3">
    <property type="entry name" value="HISTONE-LYSINE N-METHYLTRANSFERASE SET-23"/>
    <property type="match status" value="1"/>
</dbReference>
<dbReference type="InterPro" id="IPR046341">
    <property type="entry name" value="SET_dom_sf"/>
</dbReference>
<evidence type="ECO:0000256" key="4">
    <source>
        <dbReference type="ARBA" id="ARBA00022679"/>
    </source>
</evidence>
<evidence type="ECO:0000256" key="1">
    <source>
        <dbReference type="ARBA" id="ARBA00004286"/>
    </source>
</evidence>
<evidence type="ECO:0000259" key="8">
    <source>
        <dbReference type="PROSITE" id="PS50280"/>
    </source>
</evidence>
<dbReference type="Pfam" id="PF00856">
    <property type="entry name" value="SET"/>
    <property type="match status" value="1"/>
</dbReference>
<keyword evidence="6" id="KW-0479">Metal-binding</keyword>
<dbReference type="PROSITE" id="PS50868">
    <property type="entry name" value="POST_SET"/>
    <property type="match status" value="1"/>
</dbReference>
<feature type="domain" description="Pre-SET" evidence="9">
    <location>
        <begin position="30"/>
        <end position="104"/>
    </location>
</feature>
<dbReference type="SUPFAM" id="SSF82199">
    <property type="entry name" value="SET domain"/>
    <property type="match status" value="1"/>
</dbReference>